<proteinExistence type="predicted"/>
<protein>
    <submittedName>
        <fullName evidence="1">Uncharacterized protein</fullName>
    </submittedName>
</protein>
<dbReference type="AlphaFoldDB" id="A0A380TH59"/>
<gene>
    <name evidence="1" type="ORF">DF3PB_50050</name>
</gene>
<evidence type="ECO:0000313" key="1">
    <source>
        <dbReference type="EMBL" id="SUS07780.1"/>
    </source>
</evidence>
<sequence length="234" mass="25354">MGRLHDVRQGAVGALGRKLDRAGTVDVRCRDLALDVLEALRHHDLDPVWCSGHRVLDGLDIGFEHAGDAETGRPGILVERERHRSEDRIVHLGDDQAEDMKQRAFRRILPRHDLEEGLALPGAGPLVDDGLHLAIPFVQRSGEGDGHGEGQAVEPNVVEVSFGDVHAHQALALTVGWPSVEVAGATESAVAVLDPLAFEAPIRCSHGATLPGWLIWATILAHEADKGQHAERHR</sequence>
<organism evidence="1">
    <name type="scientific">metagenome</name>
    <dbReference type="NCBI Taxonomy" id="256318"/>
    <lineage>
        <taxon>unclassified sequences</taxon>
        <taxon>metagenomes</taxon>
    </lineage>
</organism>
<reference evidence="1" key="1">
    <citation type="submission" date="2018-07" db="EMBL/GenBank/DDBJ databases">
        <authorList>
            <person name="Quirk P.G."/>
            <person name="Krulwich T.A."/>
        </authorList>
    </citation>
    <scope>NUCLEOTIDE SEQUENCE</scope>
</reference>
<dbReference type="EMBL" id="UIDG01000445">
    <property type="protein sequence ID" value="SUS07780.1"/>
    <property type="molecule type" value="Genomic_DNA"/>
</dbReference>
<name>A0A380TH59_9ZZZZ</name>
<accession>A0A380TH59</accession>